<keyword evidence="4" id="KW-1185">Reference proteome</keyword>
<dbReference type="SUPFAM" id="SSF101874">
    <property type="entry name" value="YceI-like"/>
    <property type="match status" value="1"/>
</dbReference>
<reference evidence="4" key="1">
    <citation type="journal article" date="2019" name="Int. J. Syst. Evol. Microbiol.">
        <title>The Global Catalogue of Microorganisms (GCM) 10K type strain sequencing project: providing services to taxonomists for standard genome sequencing and annotation.</title>
        <authorList>
            <consortium name="The Broad Institute Genomics Platform"/>
            <consortium name="The Broad Institute Genome Sequencing Center for Infectious Disease"/>
            <person name="Wu L."/>
            <person name="Ma J."/>
        </authorList>
    </citation>
    <scope>NUCLEOTIDE SEQUENCE [LARGE SCALE GENOMIC DNA]</scope>
    <source>
        <strain evidence="4">JCM 4816</strain>
    </source>
</reference>
<dbReference type="Pfam" id="PF04264">
    <property type="entry name" value="YceI"/>
    <property type="match status" value="1"/>
</dbReference>
<sequence length="184" mass="19742">MAVAAGEYEIGSRHAGRLLLRTFRQGVAAKAGHDLVIEATEWDGHVHVPADPAQQPSVSVRVDLGLLKVLEGTGGVKPLSEGDKQQIQQTMRKVLQVDRDPHVLFTSTGVDVQDGAAVVAGELTLAGQTHPLSLDVRQRNDNTIAGTATVVQSQWGIRPYTGFFGALKLRDAVDIEFTAWLQSG</sequence>
<dbReference type="Proteomes" id="UP001596174">
    <property type="component" value="Unassembled WGS sequence"/>
</dbReference>
<dbReference type="EMBL" id="JBHSQJ010000086">
    <property type="protein sequence ID" value="MFC5909759.1"/>
    <property type="molecule type" value="Genomic_DNA"/>
</dbReference>
<dbReference type="InterPro" id="IPR036761">
    <property type="entry name" value="TTHA0802/YceI-like_sf"/>
</dbReference>
<feature type="domain" description="Lipid/polyisoprenoid-binding YceI-like" evidence="2">
    <location>
        <begin position="7"/>
        <end position="182"/>
    </location>
</feature>
<protein>
    <submittedName>
        <fullName evidence="3">YceI family protein</fullName>
    </submittedName>
</protein>
<organism evidence="3 4">
    <name type="scientific">Streptacidiphilus monticola</name>
    <dbReference type="NCBI Taxonomy" id="2161674"/>
    <lineage>
        <taxon>Bacteria</taxon>
        <taxon>Bacillati</taxon>
        <taxon>Actinomycetota</taxon>
        <taxon>Actinomycetes</taxon>
        <taxon>Kitasatosporales</taxon>
        <taxon>Streptomycetaceae</taxon>
        <taxon>Streptacidiphilus</taxon>
    </lineage>
</organism>
<name>A0ABW1G587_9ACTN</name>
<evidence type="ECO:0000259" key="2">
    <source>
        <dbReference type="SMART" id="SM00867"/>
    </source>
</evidence>
<dbReference type="RefSeq" id="WP_380585843.1">
    <property type="nucleotide sequence ID" value="NZ_JBHSQJ010000086.1"/>
</dbReference>
<comment type="similarity">
    <text evidence="1">Belongs to the UPF0312 family.</text>
</comment>
<accession>A0ABW1G587</accession>
<dbReference type="Gene3D" id="2.40.128.110">
    <property type="entry name" value="Lipid/polyisoprenoid-binding, YceI-like"/>
    <property type="match status" value="1"/>
</dbReference>
<evidence type="ECO:0000256" key="1">
    <source>
        <dbReference type="ARBA" id="ARBA00008812"/>
    </source>
</evidence>
<comment type="caution">
    <text evidence="3">The sequence shown here is derived from an EMBL/GenBank/DDBJ whole genome shotgun (WGS) entry which is preliminary data.</text>
</comment>
<dbReference type="InterPro" id="IPR007372">
    <property type="entry name" value="Lipid/polyisoprenoid-bd_YceI"/>
</dbReference>
<evidence type="ECO:0000313" key="4">
    <source>
        <dbReference type="Proteomes" id="UP001596174"/>
    </source>
</evidence>
<proteinExistence type="inferred from homology"/>
<dbReference type="SMART" id="SM00867">
    <property type="entry name" value="YceI"/>
    <property type="match status" value="1"/>
</dbReference>
<gene>
    <name evidence="3" type="ORF">ACFP3V_21410</name>
</gene>
<evidence type="ECO:0000313" key="3">
    <source>
        <dbReference type="EMBL" id="MFC5909759.1"/>
    </source>
</evidence>